<comment type="caution">
    <text evidence="9">The sequence shown here is derived from an EMBL/GenBank/DDBJ whole genome shotgun (WGS) entry which is preliminary data.</text>
</comment>
<dbReference type="Gene3D" id="2.60.120.920">
    <property type="match status" value="1"/>
</dbReference>
<dbReference type="Pfam" id="PF13445">
    <property type="entry name" value="zf-RING_UBOX"/>
    <property type="match status" value="1"/>
</dbReference>
<accession>A0ABV0ZC52</accession>
<dbReference type="InterPro" id="IPR003879">
    <property type="entry name" value="Butyrophylin_SPRY"/>
</dbReference>
<dbReference type="PRINTS" id="PR01407">
    <property type="entry name" value="BUTYPHLNCDUF"/>
</dbReference>
<evidence type="ECO:0000256" key="3">
    <source>
        <dbReference type="ARBA" id="ARBA00022833"/>
    </source>
</evidence>
<evidence type="ECO:0000256" key="5">
    <source>
        <dbReference type="SAM" id="Coils"/>
    </source>
</evidence>
<sequence length="463" mass="53307">MASQIQDDFHCPVCLEIFRDPVILPCSHSFCKACLQDWWTEKKVQECPLCKKISEDKETLCNLVLKNLCENFSEGKIQNSRVDVCSMHGEKLKLFCLDHQEPACVVCRDSEKHSSHRFRPIDEAARQHRKELQDTIKALQEKMKIFNQVKVQLNQTAEHIKVQVQHTETQIKQQFQKLHQFLEEEERSRLAALKKEEDQKGQMMKAKIEALRREMSALLDTIRATEEELRASDVSLLINFKSTMERVQLCPLLDDPQLTSGALINVAKHLGNLGFNIWKNMKDLVTFTPIILDPNTANPELVLSEDLTQVRCGRKRQLPENPERIKGFCAVLGSEGFSSGAHSWEVDVENHTRWELGVLQESIQRNGALWSGLWRIQLCDDKHRAISPPQTSSLLALKKLQKIRVDLNLDRKKLSFFHADTNTHIHTFTHTFTHKVFPYIWTGAELPLRILPVKIDVSNPSSQ</sequence>
<dbReference type="InterPro" id="IPR003877">
    <property type="entry name" value="SPRY_dom"/>
</dbReference>
<dbReference type="InterPro" id="IPR013320">
    <property type="entry name" value="ConA-like_dom_sf"/>
</dbReference>
<dbReference type="SUPFAM" id="SSF49899">
    <property type="entry name" value="Concanavalin A-like lectins/glucanases"/>
    <property type="match status" value="1"/>
</dbReference>
<dbReference type="InterPro" id="IPR050143">
    <property type="entry name" value="TRIM/RBCC"/>
</dbReference>
<keyword evidence="1" id="KW-0479">Metal-binding</keyword>
<dbReference type="PROSITE" id="PS50188">
    <property type="entry name" value="B302_SPRY"/>
    <property type="match status" value="1"/>
</dbReference>
<dbReference type="SMART" id="SM00336">
    <property type="entry name" value="BBOX"/>
    <property type="match status" value="1"/>
</dbReference>
<dbReference type="InterPro" id="IPR017907">
    <property type="entry name" value="Znf_RING_CS"/>
</dbReference>
<dbReference type="SMART" id="SM00184">
    <property type="entry name" value="RING"/>
    <property type="match status" value="1"/>
</dbReference>
<keyword evidence="5" id="KW-0175">Coiled coil</keyword>
<organism evidence="9 10">
    <name type="scientific">Ameca splendens</name>
    <dbReference type="NCBI Taxonomy" id="208324"/>
    <lineage>
        <taxon>Eukaryota</taxon>
        <taxon>Metazoa</taxon>
        <taxon>Chordata</taxon>
        <taxon>Craniata</taxon>
        <taxon>Vertebrata</taxon>
        <taxon>Euteleostomi</taxon>
        <taxon>Actinopterygii</taxon>
        <taxon>Neopterygii</taxon>
        <taxon>Teleostei</taxon>
        <taxon>Neoteleostei</taxon>
        <taxon>Acanthomorphata</taxon>
        <taxon>Ovalentaria</taxon>
        <taxon>Atherinomorphae</taxon>
        <taxon>Cyprinodontiformes</taxon>
        <taxon>Goodeidae</taxon>
        <taxon>Ameca</taxon>
    </lineage>
</organism>
<dbReference type="SUPFAM" id="SSF57845">
    <property type="entry name" value="B-box zinc-binding domain"/>
    <property type="match status" value="1"/>
</dbReference>
<dbReference type="InterPro" id="IPR006574">
    <property type="entry name" value="PRY"/>
</dbReference>
<dbReference type="Pfam" id="PF13765">
    <property type="entry name" value="PRY"/>
    <property type="match status" value="1"/>
</dbReference>
<dbReference type="InterPro" id="IPR027370">
    <property type="entry name" value="Znf-RING_euk"/>
</dbReference>
<dbReference type="PROSITE" id="PS00518">
    <property type="entry name" value="ZF_RING_1"/>
    <property type="match status" value="1"/>
</dbReference>
<dbReference type="InterPro" id="IPR043136">
    <property type="entry name" value="B30.2/SPRY_sf"/>
</dbReference>
<evidence type="ECO:0008006" key="11">
    <source>
        <dbReference type="Google" id="ProtNLM"/>
    </source>
</evidence>
<feature type="domain" description="B box-type" evidence="7">
    <location>
        <begin position="80"/>
        <end position="121"/>
    </location>
</feature>
<dbReference type="PROSITE" id="PS50089">
    <property type="entry name" value="ZF_RING_2"/>
    <property type="match status" value="1"/>
</dbReference>
<protein>
    <recommendedName>
        <fullName evidence="11">Tripartite motif-containing protein 35</fullName>
    </recommendedName>
</protein>
<evidence type="ECO:0000313" key="9">
    <source>
        <dbReference type="EMBL" id="MEQ2303480.1"/>
    </source>
</evidence>
<gene>
    <name evidence="9" type="ORF">AMECASPLE_017426</name>
</gene>
<dbReference type="SMART" id="SM00449">
    <property type="entry name" value="SPRY"/>
    <property type="match status" value="1"/>
</dbReference>
<dbReference type="Pfam" id="PF00622">
    <property type="entry name" value="SPRY"/>
    <property type="match status" value="1"/>
</dbReference>
<dbReference type="CDD" id="cd12893">
    <property type="entry name" value="SPRY_PRY_TRIM35"/>
    <property type="match status" value="1"/>
</dbReference>
<dbReference type="EMBL" id="JAHRIP010057735">
    <property type="protein sequence ID" value="MEQ2303480.1"/>
    <property type="molecule type" value="Genomic_DNA"/>
</dbReference>
<evidence type="ECO:0000259" key="8">
    <source>
        <dbReference type="PROSITE" id="PS50188"/>
    </source>
</evidence>
<dbReference type="CDD" id="cd19800">
    <property type="entry name" value="Bbox2_xNF7-like"/>
    <property type="match status" value="1"/>
</dbReference>
<feature type="domain" description="RING-type" evidence="6">
    <location>
        <begin position="11"/>
        <end position="51"/>
    </location>
</feature>
<dbReference type="InterPro" id="IPR000315">
    <property type="entry name" value="Znf_B-box"/>
</dbReference>
<reference evidence="9 10" key="1">
    <citation type="submission" date="2021-06" db="EMBL/GenBank/DDBJ databases">
        <authorList>
            <person name="Palmer J.M."/>
        </authorList>
    </citation>
    <scope>NUCLEOTIDE SEQUENCE [LARGE SCALE GENOMIC DNA]</scope>
    <source>
        <strain evidence="9 10">AS_MEX2019</strain>
        <tissue evidence="9">Muscle</tissue>
    </source>
</reference>
<dbReference type="Gene3D" id="3.30.40.10">
    <property type="entry name" value="Zinc/RING finger domain, C3HC4 (zinc finger)"/>
    <property type="match status" value="1"/>
</dbReference>
<feature type="domain" description="B30.2/SPRY" evidence="8">
    <location>
        <begin position="270"/>
        <end position="462"/>
    </location>
</feature>
<dbReference type="InterPro" id="IPR001841">
    <property type="entry name" value="Znf_RING"/>
</dbReference>
<dbReference type="PANTHER" id="PTHR24103">
    <property type="entry name" value="E3 UBIQUITIN-PROTEIN LIGASE TRIM"/>
    <property type="match status" value="1"/>
</dbReference>
<dbReference type="Proteomes" id="UP001469553">
    <property type="component" value="Unassembled WGS sequence"/>
</dbReference>
<dbReference type="SMART" id="SM00589">
    <property type="entry name" value="PRY"/>
    <property type="match status" value="1"/>
</dbReference>
<evidence type="ECO:0000256" key="2">
    <source>
        <dbReference type="ARBA" id="ARBA00022771"/>
    </source>
</evidence>
<feature type="coiled-coil region" evidence="5">
    <location>
        <begin position="194"/>
        <end position="228"/>
    </location>
</feature>
<name>A0ABV0ZC52_9TELE</name>
<keyword evidence="10" id="KW-1185">Reference proteome</keyword>
<proteinExistence type="predicted"/>
<keyword evidence="3" id="KW-0862">Zinc</keyword>
<evidence type="ECO:0000256" key="1">
    <source>
        <dbReference type="ARBA" id="ARBA00022723"/>
    </source>
</evidence>
<dbReference type="SUPFAM" id="SSF57850">
    <property type="entry name" value="RING/U-box"/>
    <property type="match status" value="1"/>
</dbReference>
<dbReference type="InterPro" id="IPR001870">
    <property type="entry name" value="B30.2/SPRY"/>
</dbReference>
<evidence type="ECO:0000256" key="4">
    <source>
        <dbReference type="PROSITE-ProRule" id="PRU00024"/>
    </source>
</evidence>
<dbReference type="InterPro" id="IPR013083">
    <property type="entry name" value="Znf_RING/FYVE/PHD"/>
</dbReference>
<dbReference type="PROSITE" id="PS50119">
    <property type="entry name" value="ZF_BBOX"/>
    <property type="match status" value="1"/>
</dbReference>
<keyword evidence="2 4" id="KW-0863">Zinc-finger</keyword>
<dbReference type="Gene3D" id="3.30.160.60">
    <property type="entry name" value="Classic Zinc Finger"/>
    <property type="match status" value="1"/>
</dbReference>
<dbReference type="Pfam" id="PF00643">
    <property type="entry name" value="zf-B_box"/>
    <property type="match status" value="1"/>
</dbReference>
<feature type="coiled-coil region" evidence="5">
    <location>
        <begin position="122"/>
        <end position="156"/>
    </location>
</feature>
<evidence type="ECO:0000313" key="10">
    <source>
        <dbReference type="Proteomes" id="UP001469553"/>
    </source>
</evidence>
<evidence type="ECO:0000259" key="6">
    <source>
        <dbReference type="PROSITE" id="PS50089"/>
    </source>
</evidence>
<evidence type="ECO:0000259" key="7">
    <source>
        <dbReference type="PROSITE" id="PS50119"/>
    </source>
</evidence>